<evidence type="ECO:0000259" key="3">
    <source>
        <dbReference type="Pfam" id="PF17853"/>
    </source>
</evidence>
<dbReference type="EMBL" id="VNIQ01000004">
    <property type="protein sequence ID" value="TYQ03648.1"/>
    <property type="molecule type" value="Genomic_DNA"/>
</dbReference>
<evidence type="ECO:0000256" key="1">
    <source>
        <dbReference type="ARBA" id="ARBA00006754"/>
    </source>
</evidence>
<name>A0A652YPA4_NOCGL</name>
<proteinExistence type="inferred from homology"/>
<dbReference type="Gene3D" id="1.10.10.2840">
    <property type="entry name" value="PucR C-terminal helix-turn-helix domain"/>
    <property type="match status" value="1"/>
</dbReference>
<dbReference type="InterPro" id="IPR025736">
    <property type="entry name" value="PucR_C-HTH_dom"/>
</dbReference>
<dbReference type="PANTHER" id="PTHR33744:SF1">
    <property type="entry name" value="DNA-BINDING TRANSCRIPTIONAL ACTIVATOR ADER"/>
    <property type="match status" value="1"/>
</dbReference>
<gene>
    <name evidence="4" type="ORF">FNL38_10413</name>
</gene>
<organism evidence="4">
    <name type="scientific">Nocardia globerula</name>
    <dbReference type="NCBI Taxonomy" id="1818"/>
    <lineage>
        <taxon>Bacteria</taxon>
        <taxon>Bacillati</taxon>
        <taxon>Actinomycetota</taxon>
        <taxon>Actinomycetes</taxon>
        <taxon>Mycobacteriales</taxon>
        <taxon>Nocardiaceae</taxon>
        <taxon>Nocardia</taxon>
    </lineage>
</organism>
<dbReference type="AlphaFoldDB" id="A0A652YPA4"/>
<dbReference type="InterPro" id="IPR041522">
    <property type="entry name" value="CdaR_GGDEF"/>
</dbReference>
<evidence type="ECO:0000259" key="2">
    <source>
        <dbReference type="Pfam" id="PF13556"/>
    </source>
</evidence>
<evidence type="ECO:0000313" key="4">
    <source>
        <dbReference type="EMBL" id="TYQ03648.1"/>
    </source>
</evidence>
<protein>
    <submittedName>
        <fullName evidence="4">CdaR family transcriptional regulator</fullName>
    </submittedName>
</protein>
<comment type="caution">
    <text evidence="4">The sequence shown here is derived from an EMBL/GenBank/DDBJ whole genome shotgun (WGS) entry which is preliminary data.</text>
</comment>
<sequence length="565" mass="61343">MNHRQTENMTDSEQFEAERLSLRGLLEEPIFDKAHVLSGYDQMDSPVTWCLPWDEVLSRPDSLVGVVVYTRPDALSGAALALKSLLARGASAVIVDGTAPSSTVWPKALPAVELAFPVGFTVLNKLLAERALTQEAHVMRYGVMVHQSLAALLHRGAGVPMLVREVSSLTSRPALALDVRGRLIVQSGLPAEDSEATAALVQSLTAALPSRTEEEVLHAHEVHVLELPPAHSNSVSVTAVASAMHLAGRHEGWVVVLTLAGKPRRHDIAQYKVVVEQAGSIIGAEMLRQRSVDEAEERAKGDFVQALVHGNFASDLDLKTRAELHEIDLDLDYIVFVAPGLVDRTGPHPGASMVRLARYAAGVLPQVDVASHVTVIGDFLIVVRSLRSESQDEIDDYANAMSFDLEMRLGQRIPVTHGRRSHGAKNIAASYRDARIALGIAARLELSGSVSYRDLRGFGVLAVAAESDESRRLIDDILGPLRGPGGPPDFEKILFAYLAEAGNINAAARKLGLHRNTMISKLDRISRSMGLDIKQAENQFTIWLALRLDLLATVRAGVDRETRNT</sequence>
<accession>A0A652YPA4</accession>
<dbReference type="Pfam" id="PF17853">
    <property type="entry name" value="GGDEF_2"/>
    <property type="match status" value="1"/>
</dbReference>
<dbReference type="InterPro" id="IPR051448">
    <property type="entry name" value="CdaR-like_regulators"/>
</dbReference>
<feature type="domain" description="PucR C-terminal helix-turn-helix" evidence="2">
    <location>
        <begin position="493"/>
        <end position="548"/>
    </location>
</feature>
<comment type="similarity">
    <text evidence="1">Belongs to the CdaR family.</text>
</comment>
<dbReference type="InterPro" id="IPR042070">
    <property type="entry name" value="PucR_C-HTH_sf"/>
</dbReference>
<dbReference type="Pfam" id="PF13556">
    <property type="entry name" value="HTH_30"/>
    <property type="match status" value="1"/>
</dbReference>
<feature type="domain" description="CdaR GGDEF-like" evidence="3">
    <location>
        <begin position="310"/>
        <end position="439"/>
    </location>
</feature>
<reference evidence="4" key="1">
    <citation type="submission" date="2019-07" db="EMBL/GenBank/DDBJ databases">
        <title>Genomic Encyclopedia of Type Strains, Phase IV (KMG-IV): sequencing the most valuable type-strain genomes for metagenomic binning, comparative biology and taxonomic classification.</title>
        <authorList>
            <person name="Goeker M."/>
        </authorList>
    </citation>
    <scope>NUCLEOTIDE SEQUENCE</scope>
    <source>
        <strain evidence="4">DSM 44596</strain>
    </source>
</reference>
<dbReference type="PANTHER" id="PTHR33744">
    <property type="entry name" value="CARBOHYDRATE DIACID REGULATOR"/>
    <property type="match status" value="1"/>
</dbReference>